<keyword evidence="7 16" id="KW-0732">Signal</keyword>
<dbReference type="PANTHER" id="PTHR32552">
    <property type="entry name" value="FERRICHROME IRON RECEPTOR-RELATED"/>
    <property type="match status" value="1"/>
</dbReference>
<dbReference type="AlphaFoldDB" id="A0A1A9RXN8"/>
<evidence type="ECO:0000256" key="8">
    <source>
        <dbReference type="ARBA" id="ARBA00023004"/>
    </source>
</evidence>
<keyword evidence="5" id="KW-0410">Iron transport</keyword>
<evidence type="ECO:0000259" key="17">
    <source>
        <dbReference type="Pfam" id="PF00593"/>
    </source>
</evidence>
<evidence type="ECO:0000256" key="4">
    <source>
        <dbReference type="ARBA" id="ARBA00022452"/>
    </source>
</evidence>
<evidence type="ECO:0000256" key="3">
    <source>
        <dbReference type="ARBA" id="ARBA00022448"/>
    </source>
</evidence>
<keyword evidence="10 15" id="KW-0798">TonB box</keyword>
<keyword evidence="4 14" id="KW-1134">Transmembrane beta strand</keyword>
<evidence type="ECO:0000256" key="2">
    <source>
        <dbReference type="ARBA" id="ARBA00009810"/>
    </source>
</evidence>
<feature type="domain" description="TonB-dependent receptor plug" evidence="18">
    <location>
        <begin position="69"/>
        <end position="174"/>
    </location>
</feature>
<dbReference type="InterPro" id="IPR000531">
    <property type="entry name" value="Beta-barrel_TonB"/>
</dbReference>
<dbReference type="PROSITE" id="PS52016">
    <property type="entry name" value="TONB_DEPENDENT_REC_3"/>
    <property type="match status" value="1"/>
</dbReference>
<evidence type="ECO:0000256" key="13">
    <source>
        <dbReference type="ARBA" id="ARBA00023237"/>
    </source>
</evidence>
<dbReference type="CDD" id="cd01347">
    <property type="entry name" value="ligand_gated_channel"/>
    <property type="match status" value="1"/>
</dbReference>
<name>A0A1A9RXN8_9NEIS</name>
<dbReference type="Gene3D" id="2.170.130.10">
    <property type="entry name" value="TonB-dependent receptor, plug domain"/>
    <property type="match status" value="1"/>
</dbReference>
<evidence type="ECO:0000256" key="5">
    <source>
        <dbReference type="ARBA" id="ARBA00022496"/>
    </source>
</evidence>
<evidence type="ECO:0000256" key="12">
    <source>
        <dbReference type="ARBA" id="ARBA00023170"/>
    </source>
</evidence>
<evidence type="ECO:0000256" key="15">
    <source>
        <dbReference type="RuleBase" id="RU003357"/>
    </source>
</evidence>
<dbReference type="GO" id="GO:0015891">
    <property type="term" value="P:siderophore transport"/>
    <property type="evidence" value="ECO:0007669"/>
    <property type="project" value="InterPro"/>
</dbReference>
<dbReference type="NCBIfam" id="TIGR01783">
    <property type="entry name" value="TonB-siderophor"/>
    <property type="match status" value="1"/>
</dbReference>
<dbReference type="InterPro" id="IPR012910">
    <property type="entry name" value="Plug_dom"/>
</dbReference>
<evidence type="ECO:0000259" key="18">
    <source>
        <dbReference type="Pfam" id="PF07715"/>
    </source>
</evidence>
<dbReference type="InterPro" id="IPR037066">
    <property type="entry name" value="Plug_dom_sf"/>
</dbReference>
<gene>
    <name evidence="19" type="ORF">A7P95_06525</name>
</gene>
<dbReference type="GO" id="GO:0015344">
    <property type="term" value="F:siderophore uptake transmembrane transporter activity"/>
    <property type="evidence" value="ECO:0007669"/>
    <property type="project" value="TreeGrafter"/>
</dbReference>
<keyword evidence="6 14" id="KW-0812">Transmembrane</keyword>
<dbReference type="Gene3D" id="2.40.170.20">
    <property type="entry name" value="TonB-dependent receptor, beta-barrel domain"/>
    <property type="match status" value="1"/>
</dbReference>
<evidence type="ECO:0000256" key="14">
    <source>
        <dbReference type="PROSITE-ProRule" id="PRU01360"/>
    </source>
</evidence>
<reference evidence="20" key="1">
    <citation type="submission" date="2016-05" db="EMBL/GenBank/DDBJ databases">
        <title>Draft genome of Corynebacterium afermentans subsp. afermentans LCDC 88199T.</title>
        <authorList>
            <person name="Bernier A.-M."/>
            <person name="Bernard K."/>
        </authorList>
    </citation>
    <scope>NUCLEOTIDE SEQUENCE [LARGE SCALE GENOMIC DNA]</scope>
    <source>
        <strain evidence="20">NML02-A-017</strain>
    </source>
</reference>
<dbReference type="FunFam" id="2.170.130.10:FF:000010">
    <property type="entry name" value="Ferripyoverdine receptor"/>
    <property type="match status" value="1"/>
</dbReference>
<feature type="signal peptide" evidence="16">
    <location>
        <begin position="1"/>
        <end position="22"/>
    </location>
</feature>
<protein>
    <recommendedName>
        <fullName evidence="21">TonB-dependent receptor</fullName>
    </recommendedName>
</protein>
<organism evidence="19 20">
    <name type="scientific">Eikenella longinqua</name>
    <dbReference type="NCBI Taxonomy" id="1795827"/>
    <lineage>
        <taxon>Bacteria</taxon>
        <taxon>Pseudomonadati</taxon>
        <taxon>Pseudomonadota</taxon>
        <taxon>Betaproteobacteria</taxon>
        <taxon>Neisseriales</taxon>
        <taxon>Neisseriaceae</taxon>
        <taxon>Eikenella</taxon>
    </lineage>
</organism>
<keyword evidence="13 14" id="KW-0998">Cell outer membrane</keyword>
<dbReference type="STRING" id="1795827.A7P95_06525"/>
<evidence type="ECO:0000256" key="7">
    <source>
        <dbReference type="ARBA" id="ARBA00022729"/>
    </source>
</evidence>
<comment type="caution">
    <text evidence="19">The sequence shown here is derived from an EMBL/GenBank/DDBJ whole genome shotgun (WGS) entry which is preliminary data.</text>
</comment>
<keyword evidence="3 14" id="KW-0813">Transport</keyword>
<dbReference type="Pfam" id="PF00593">
    <property type="entry name" value="TonB_dep_Rec_b-barrel"/>
    <property type="match status" value="1"/>
</dbReference>
<feature type="domain" description="TonB-dependent receptor-like beta-barrel" evidence="17">
    <location>
        <begin position="281"/>
        <end position="713"/>
    </location>
</feature>
<keyword evidence="9" id="KW-0406">Ion transport</keyword>
<dbReference type="Proteomes" id="UP000077885">
    <property type="component" value="Unassembled WGS sequence"/>
</dbReference>
<dbReference type="RefSeq" id="WP_067592919.1">
    <property type="nucleotide sequence ID" value="NZ_LXSL01000022.1"/>
</dbReference>
<accession>A0A1A9RXN8</accession>
<dbReference type="InterPro" id="IPR039426">
    <property type="entry name" value="TonB-dep_rcpt-like"/>
</dbReference>
<evidence type="ECO:0008006" key="21">
    <source>
        <dbReference type="Google" id="ProtNLM"/>
    </source>
</evidence>
<evidence type="ECO:0000256" key="6">
    <source>
        <dbReference type="ARBA" id="ARBA00022692"/>
    </source>
</evidence>
<sequence>MQHPFKPTLIAALLAAAVPAWADQSPEPADSAELETIQITARNRSTRTENRNSYTTSAMRTTTGLALSPKETPQSVSVITKTQLDDQNISRIEDALKTTTGVNVFRDSNRFRFQSRGFYINRIEEDGMAVTVSGSMLNTNADPHSQTDLAIYDHIEVVRGATGLTQGNGEPGGTINVVRKRPTSMRQASASISADRFGSVRGVGDFSGALNEARTVRGRAVVAAERSDSFKDEVDGRKYVLYGVLDADLGENTKATVSATYQNEHSVPDRYGVPMALGGGDAGFSRKTFLGAGWNTEETSKLNLFGEVEYRFNEDWKLTGKVNYTKSRYMTEWAALGNTNNTYTGLPADGTLAVSGRATRMDNDGSQFGLQANLVGKYRLLSREHDAFVTLNHTREKLHAHWRQHTSTANFNAYDFHHNIAYPDFNTGPYRFHEYEDYTLTTQGIAAGTRFNILDNLHLIAGTRYTRWKSDYHDRYAGTSGVWTYDPNYKTKNRFVPYFGLTWDINPNHSLYASYTQIFNPHLSARDAVGKPLTPMTGTNIEVGWKADWFGDNKLNTALALFHIIQKNRSISSADRSPYTGRYYNIPLGRIQSHGFDAEISGSLNENWKIFAGYTFNTSKYRTTEGSQAYFQEGANYNSWTPKHMFRLYTSYRLPFGERRWTIGGGVSAQSKTGNLYTGTLQSTTQGGYALWNANVQYEFNDHIKLSLIGTNLTDKRYYENNRVRSRGINNFFGEPRNIMFKLDWKL</sequence>
<keyword evidence="11 14" id="KW-0472">Membrane</keyword>
<dbReference type="OrthoDB" id="174652at2"/>
<keyword evidence="12" id="KW-0675">Receptor</keyword>
<evidence type="ECO:0000256" key="9">
    <source>
        <dbReference type="ARBA" id="ARBA00023065"/>
    </source>
</evidence>
<dbReference type="Pfam" id="PF07715">
    <property type="entry name" value="Plug"/>
    <property type="match status" value="1"/>
</dbReference>
<keyword evidence="20" id="KW-1185">Reference proteome</keyword>
<dbReference type="SUPFAM" id="SSF56935">
    <property type="entry name" value="Porins"/>
    <property type="match status" value="1"/>
</dbReference>
<dbReference type="GO" id="GO:0009279">
    <property type="term" value="C:cell outer membrane"/>
    <property type="evidence" value="ECO:0007669"/>
    <property type="project" value="UniProtKB-SubCell"/>
</dbReference>
<dbReference type="InterPro" id="IPR010105">
    <property type="entry name" value="TonB_sidphr_rcpt"/>
</dbReference>
<evidence type="ECO:0000256" key="16">
    <source>
        <dbReference type="SAM" id="SignalP"/>
    </source>
</evidence>
<evidence type="ECO:0000256" key="1">
    <source>
        <dbReference type="ARBA" id="ARBA00004571"/>
    </source>
</evidence>
<feature type="chain" id="PRO_5008396253" description="TonB-dependent receptor" evidence="16">
    <location>
        <begin position="23"/>
        <end position="747"/>
    </location>
</feature>
<dbReference type="EMBL" id="LXSL01000022">
    <property type="protein sequence ID" value="OAM27565.1"/>
    <property type="molecule type" value="Genomic_DNA"/>
</dbReference>
<comment type="similarity">
    <text evidence="2 14 15">Belongs to the TonB-dependent receptor family.</text>
</comment>
<comment type="subcellular location">
    <subcellularLocation>
        <location evidence="1 14">Cell outer membrane</location>
        <topology evidence="1 14">Multi-pass membrane protein</topology>
    </subcellularLocation>
</comment>
<evidence type="ECO:0000256" key="10">
    <source>
        <dbReference type="ARBA" id="ARBA00023077"/>
    </source>
</evidence>
<dbReference type="InterPro" id="IPR036942">
    <property type="entry name" value="Beta-barrel_TonB_sf"/>
</dbReference>
<dbReference type="PANTHER" id="PTHR32552:SF74">
    <property type="entry name" value="HYDROXAMATE SIDEROPHORE RECEPTOR FHUE"/>
    <property type="match status" value="1"/>
</dbReference>
<evidence type="ECO:0000313" key="20">
    <source>
        <dbReference type="Proteomes" id="UP000077885"/>
    </source>
</evidence>
<evidence type="ECO:0000256" key="11">
    <source>
        <dbReference type="ARBA" id="ARBA00023136"/>
    </source>
</evidence>
<proteinExistence type="inferred from homology"/>
<keyword evidence="8" id="KW-0408">Iron</keyword>
<evidence type="ECO:0000313" key="19">
    <source>
        <dbReference type="EMBL" id="OAM27565.1"/>
    </source>
</evidence>
<dbReference type="GO" id="GO:0038023">
    <property type="term" value="F:signaling receptor activity"/>
    <property type="evidence" value="ECO:0007669"/>
    <property type="project" value="InterPro"/>
</dbReference>